<gene>
    <name evidence="8" type="ORF">SAMD00023353_0101850</name>
</gene>
<feature type="region of interest" description="Disordered" evidence="5">
    <location>
        <begin position="169"/>
        <end position="196"/>
    </location>
</feature>
<dbReference type="PANTHER" id="PTHR46621:SF1">
    <property type="entry name" value="SNRNA-ACTIVATING PROTEIN COMPLEX SUBUNIT 4"/>
    <property type="match status" value="1"/>
</dbReference>
<dbReference type="InterPro" id="IPR001005">
    <property type="entry name" value="SANT/Myb"/>
</dbReference>
<keyword evidence="3" id="KW-0804">Transcription</keyword>
<dbReference type="CDD" id="cd00167">
    <property type="entry name" value="SANT"/>
    <property type="match status" value="3"/>
</dbReference>
<feature type="domain" description="Myb-like" evidence="6">
    <location>
        <begin position="111"/>
        <end position="162"/>
    </location>
</feature>
<dbReference type="OrthoDB" id="2143914at2759"/>
<dbReference type="Proteomes" id="UP000054516">
    <property type="component" value="Unassembled WGS sequence"/>
</dbReference>
<dbReference type="Pfam" id="PF13921">
    <property type="entry name" value="Myb_DNA-bind_6"/>
    <property type="match status" value="1"/>
</dbReference>
<evidence type="ECO:0000256" key="5">
    <source>
        <dbReference type="SAM" id="MobiDB-lite"/>
    </source>
</evidence>
<sequence>MSSSSRKFPNRWTEEEDSILHEQVMKHYGAGEVKDWNRIADQLPGRTNKDCRKRWINQVCGGLRKGSWKEDEDKRLLDAMSIHGQKWTLVANSVGSRSADQCAKRWQHSLDPNLERGNWTAEEDEKLLKYVRKYGREWKRIQQDHYAKRSRNDLKNRYTILSRKLENITASSSGSQAEGTSSPGSHLSSPMQMHETEDDNLSIDTDLESYQISSKRLSVDNTAEISSNAHRWKKRFSTQAATSISDQMSIANSYDDSSLLQFLHVPEHADQIQRTPGHTISQITSSRRSETDQEWIDATLQDFTNRDATTGFSSQYPPLDGLGVSLDLGNDLFSSPGYSAHDSNGFGLDRVSSKLGPSMGANSVASVVLRVERCNWDTLKYLIDVTKPIKDHIKMEIKHCD</sequence>
<evidence type="ECO:0000259" key="7">
    <source>
        <dbReference type="PROSITE" id="PS51294"/>
    </source>
</evidence>
<dbReference type="GO" id="GO:0001006">
    <property type="term" value="F:RNA polymerase III type 3 promoter sequence-specific DNA binding"/>
    <property type="evidence" value="ECO:0007669"/>
    <property type="project" value="TreeGrafter"/>
</dbReference>
<dbReference type="SMART" id="SM00717">
    <property type="entry name" value="SANT"/>
    <property type="match status" value="3"/>
</dbReference>
<proteinExistence type="predicted"/>
<evidence type="ECO:0000256" key="2">
    <source>
        <dbReference type="ARBA" id="ARBA00023125"/>
    </source>
</evidence>
<dbReference type="GO" id="GO:0000978">
    <property type="term" value="F:RNA polymerase II cis-regulatory region sequence-specific DNA binding"/>
    <property type="evidence" value="ECO:0007669"/>
    <property type="project" value="TreeGrafter"/>
</dbReference>
<feature type="domain" description="HTH myb-type" evidence="7">
    <location>
        <begin position="116"/>
        <end position="166"/>
    </location>
</feature>
<evidence type="ECO:0000313" key="9">
    <source>
        <dbReference type="Proteomes" id="UP000054516"/>
    </source>
</evidence>
<dbReference type="PROSITE" id="PS51294">
    <property type="entry name" value="HTH_MYB"/>
    <property type="match status" value="3"/>
</dbReference>
<evidence type="ECO:0000256" key="4">
    <source>
        <dbReference type="ARBA" id="ARBA00023242"/>
    </source>
</evidence>
<dbReference type="PANTHER" id="PTHR46621">
    <property type="entry name" value="SNRNA-ACTIVATING PROTEIN COMPLEX SUBUNIT 4"/>
    <property type="match status" value="1"/>
</dbReference>
<feature type="domain" description="HTH myb-type" evidence="7">
    <location>
        <begin position="11"/>
        <end position="59"/>
    </location>
</feature>
<dbReference type="GO" id="GO:0019185">
    <property type="term" value="C:snRNA-activating protein complex"/>
    <property type="evidence" value="ECO:0007669"/>
    <property type="project" value="TreeGrafter"/>
</dbReference>
<evidence type="ECO:0000256" key="3">
    <source>
        <dbReference type="ARBA" id="ARBA00023163"/>
    </source>
</evidence>
<feature type="domain" description="Myb-like" evidence="6">
    <location>
        <begin position="63"/>
        <end position="110"/>
    </location>
</feature>
<dbReference type="PROSITE" id="PS50090">
    <property type="entry name" value="MYB_LIKE"/>
    <property type="match status" value="3"/>
</dbReference>
<organism evidence="8">
    <name type="scientific">Rosellinia necatrix</name>
    <name type="common">White root-rot fungus</name>
    <dbReference type="NCBI Taxonomy" id="77044"/>
    <lineage>
        <taxon>Eukaryota</taxon>
        <taxon>Fungi</taxon>
        <taxon>Dikarya</taxon>
        <taxon>Ascomycota</taxon>
        <taxon>Pezizomycotina</taxon>
        <taxon>Sordariomycetes</taxon>
        <taxon>Xylariomycetidae</taxon>
        <taxon>Xylariales</taxon>
        <taxon>Xylariaceae</taxon>
        <taxon>Rosellinia</taxon>
    </lineage>
</organism>
<dbReference type="InterPro" id="IPR051575">
    <property type="entry name" value="Myb-like_DNA-bd"/>
</dbReference>
<keyword evidence="4" id="KW-0539">Nucleus</keyword>
<keyword evidence="9" id="KW-1185">Reference proteome</keyword>
<keyword evidence="1" id="KW-0805">Transcription regulation</keyword>
<feature type="domain" description="HTH myb-type" evidence="7">
    <location>
        <begin position="63"/>
        <end position="114"/>
    </location>
</feature>
<reference evidence="8" key="1">
    <citation type="submission" date="2016-03" db="EMBL/GenBank/DDBJ databases">
        <title>Draft genome sequence of Rosellinia necatrix.</title>
        <authorList>
            <person name="Kanematsu S."/>
        </authorList>
    </citation>
    <scope>NUCLEOTIDE SEQUENCE [LARGE SCALE GENOMIC DNA]</scope>
    <source>
        <strain evidence="8">W97</strain>
    </source>
</reference>
<evidence type="ECO:0000313" key="8">
    <source>
        <dbReference type="EMBL" id="GAP82651.2"/>
    </source>
</evidence>
<dbReference type="GO" id="GO:0042796">
    <property type="term" value="P:snRNA transcription by RNA polymerase III"/>
    <property type="evidence" value="ECO:0007669"/>
    <property type="project" value="TreeGrafter"/>
</dbReference>
<evidence type="ECO:0000256" key="1">
    <source>
        <dbReference type="ARBA" id="ARBA00023015"/>
    </source>
</evidence>
<dbReference type="GO" id="GO:0042795">
    <property type="term" value="P:snRNA transcription by RNA polymerase II"/>
    <property type="evidence" value="ECO:0007669"/>
    <property type="project" value="TreeGrafter"/>
</dbReference>
<accession>A0A1S7UHL9</accession>
<keyword evidence="2" id="KW-0238">DNA-binding</keyword>
<dbReference type="InterPro" id="IPR009057">
    <property type="entry name" value="Homeodomain-like_sf"/>
</dbReference>
<dbReference type="Pfam" id="PF00249">
    <property type="entry name" value="Myb_DNA-binding"/>
    <property type="match status" value="1"/>
</dbReference>
<dbReference type="SUPFAM" id="SSF46689">
    <property type="entry name" value="Homeodomain-like"/>
    <property type="match status" value="2"/>
</dbReference>
<dbReference type="EMBL" id="DF977446">
    <property type="protein sequence ID" value="GAP82651.2"/>
    <property type="molecule type" value="Genomic_DNA"/>
</dbReference>
<dbReference type="Gene3D" id="1.10.10.60">
    <property type="entry name" value="Homeodomain-like"/>
    <property type="match status" value="3"/>
</dbReference>
<evidence type="ECO:0000259" key="6">
    <source>
        <dbReference type="PROSITE" id="PS50090"/>
    </source>
</evidence>
<protein>
    <submittedName>
        <fullName evidence="8">Putative myb transcription protein</fullName>
    </submittedName>
</protein>
<dbReference type="InterPro" id="IPR017930">
    <property type="entry name" value="Myb_dom"/>
</dbReference>
<name>A0A1S7UHL9_ROSNE</name>
<dbReference type="AlphaFoldDB" id="A0A1S7UHL9"/>
<feature type="compositionally biased region" description="Low complexity" evidence="5">
    <location>
        <begin position="169"/>
        <end position="182"/>
    </location>
</feature>
<dbReference type="STRING" id="77044.A0A1S7UHL9"/>
<feature type="domain" description="Myb-like" evidence="6">
    <location>
        <begin position="4"/>
        <end position="59"/>
    </location>
</feature>